<dbReference type="SUPFAM" id="SSF53448">
    <property type="entry name" value="Nucleotide-diphospho-sugar transferases"/>
    <property type="match status" value="1"/>
</dbReference>
<dbReference type="Gene3D" id="3.90.550.10">
    <property type="entry name" value="Spore Coat Polysaccharide Biosynthesis Protein SpsA, Chain A"/>
    <property type="match status" value="1"/>
</dbReference>
<dbReference type="Gene3D" id="3.40.50.11660">
    <property type="entry name" value="Glycosyl transferase family 10, C-terminal domain"/>
    <property type="match status" value="1"/>
</dbReference>
<evidence type="ECO:0000259" key="1">
    <source>
        <dbReference type="Pfam" id="PF00535"/>
    </source>
</evidence>
<evidence type="ECO:0000313" key="2">
    <source>
        <dbReference type="EMBL" id="ARO15478.1"/>
    </source>
</evidence>
<dbReference type="InterPro" id="IPR029044">
    <property type="entry name" value="Nucleotide-diphossugar_trans"/>
</dbReference>
<dbReference type="OrthoDB" id="5291101at2"/>
<dbReference type="SUPFAM" id="SSF53756">
    <property type="entry name" value="UDP-Glycosyltransferase/glycogen phosphorylase"/>
    <property type="match status" value="1"/>
</dbReference>
<keyword evidence="2" id="KW-0808">Transferase</keyword>
<dbReference type="CDD" id="cd00761">
    <property type="entry name" value="Glyco_tranf_GTA_type"/>
    <property type="match status" value="1"/>
</dbReference>
<sequence>MHARDIAVVIPVWNDQRGLTETLRTLRRLKMGQIIVVDDGSHPAMRAPRAQILRNASTPRGAGWARNTGLAAVTKPYVWFLDADDTLHPAAIRALLQDLGTTPFDICLFQHHEGDARPHPHDAAVWAAAGIGVGIHPVAPDMRPALAGIQNYPWNRLLRTAFLRAHGIRCSETAVHNDIRLHWHTLLAAQQVIAARHICIGHRPGRLSAITDTRRLDLHTALRETAALLPQTTAWQASFAAFTRDVLHWAHTRNPALFAAPPAAPAITGRAPIRFRLVGPHAHRTPLSYPDLQPFWRDHLQHCPTGAADLHIIAHPLDAAHAPPAPLLLLSEEPFWDLLFNPAPAAETVTLPTGGGAATIPQITHSNSAVFTTTSAAPLPYYPLTEARFAATYRQLFTANAQLAPDDWRAAWPLRRWHTALLAAHRPAPFHAITNADLRGLSAARTALALRRAGPDTLVMGTGWNNAPPRTPDWHPQKIALLNRQARVVSAIENTLQRDYLSEKLFDALACGALPLTVAPDDHAARRLGLPLAILLPPESDTDRTLPPAMARAMQQAQTRMAQLWSDQALVTTCRQRLFDALLPLIARCA</sequence>
<feature type="domain" description="Glycosyltransferase 2-like" evidence="1">
    <location>
        <begin position="8"/>
        <end position="111"/>
    </location>
</feature>
<evidence type="ECO:0000313" key="3">
    <source>
        <dbReference type="Proteomes" id="UP000242447"/>
    </source>
</evidence>
<dbReference type="RefSeq" id="WP_085786873.1">
    <property type="nucleotide sequence ID" value="NZ_CP019937.1"/>
</dbReference>
<reference evidence="2 3" key="1">
    <citation type="submission" date="2017-02" db="EMBL/GenBank/DDBJ databases">
        <title>Ketogulonicigenium robustum SPU B003 Genome sequencing and assembly.</title>
        <authorList>
            <person name="Li Y."/>
            <person name="Liu L."/>
            <person name="Wang C."/>
            <person name="Zhang M."/>
            <person name="Zhang T."/>
            <person name="Zhang Y."/>
        </authorList>
    </citation>
    <scope>NUCLEOTIDE SEQUENCE [LARGE SCALE GENOMIC DNA]</scope>
    <source>
        <strain evidence="2 3">SPU_B003</strain>
    </source>
</reference>
<gene>
    <name evidence="2" type="ORF">BVG79_02138</name>
</gene>
<name>A0A1W6P1T9_9RHOB</name>
<dbReference type="PANTHER" id="PTHR43646">
    <property type="entry name" value="GLYCOSYLTRANSFERASE"/>
    <property type="match status" value="1"/>
</dbReference>
<dbReference type="KEGG" id="kro:BVG79_02138"/>
<proteinExistence type="predicted"/>
<keyword evidence="3" id="KW-1185">Reference proteome</keyword>
<dbReference type="AlphaFoldDB" id="A0A1W6P1T9"/>
<dbReference type="Proteomes" id="UP000242447">
    <property type="component" value="Chromosome"/>
</dbReference>
<protein>
    <submittedName>
        <fullName evidence="2">CDP-glycerol:poly(Glycerophosphate) glycerophosphotransferase</fullName>
    </submittedName>
</protein>
<dbReference type="EMBL" id="CP019937">
    <property type="protein sequence ID" value="ARO15478.1"/>
    <property type="molecule type" value="Genomic_DNA"/>
</dbReference>
<dbReference type="STRING" id="92947.BVG79_02138"/>
<dbReference type="InterPro" id="IPR001173">
    <property type="entry name" value="Glyco_trans_2-like"/>
</dbReference>
<dbReference type="PANTHER" id="PTHR43646:SF6">
    <property type="entry name" value="PRE-MYCOFACTOCIN GLYCOSYLTRANSFERASE"/>
    <property type="match status" value="1"/>
</dbReference>
<dbReference type="Pfam" id="PF00535">
    <property type="entry name" value="Glycos_transf_2"/>
    <property type="match status" value="1"/>
</dbReference>
<dbReference type="GO" id="GO:0016740">
    <property type="term" value="F:transferase activity"/>
    <property type="evidence" value="ECO:0007669"/>
    <property type="project" value="UniProtKB-KW"/>
</dbReference>
<organism evidence="2 3">
    <name type="scientific">Ketogulonicigenium robustum</name>
    <dbReference type="NCBI Taxonomy" id="92947"/>
    <lineage>
        <taxon>Bacteria</taxon>
        <taxon>Pseudomonadati</taxon>
        <taxon>Pseudomonadota</taxon>
        <taxon>Alphaproteobacteria</taxon>
        <taxon>Rhodobacterales</taxon>
        <taxon>Roseobacteraceae</taxon>
        <taxon>Ketogulonicigenium</taxon>
    </lineage>
</organism>
<accession>A0A1W6P1T9</accession>
<dbReference type="InterPro" id="IPR038577">
    <property type="entry name" value="GT10-like_C_sf"/>
</dbReference>